<evidence type="ECO:0008006" key="4">
    <source>
        <dbReference type="Google" id="ProtNLM"/>
    </source>
</evidence>
<dbReference type="InterPro" id="IPR014196">
    <property type="entry name" value="SpoIIM"/>
</dbReference>
<organism evidence="2 3">
    <name type="scientific">Jeotgalibacillus campisalis</name>
    <dbReference type="NCBI Taxonomy" id="220754"/>
    <lineage>
        <taxon>Bacteria</taxon>
        <taxon>Bacillati</taxon>
        <taxon>Bacillota</taxon>
        <taxon>Bacilli</taxon>
        <taxon>Bacillales</taxon>
        <taxon>Caryophanaceae</taxon>
        <taxon>Jeotgalibacillus</taxon>
    </lineage>
</organism>
<reference evidence="2 3" key="1">
    <citation type="submission" date="2015-01" db="EMBL/GenBank/DDBJ databases">
        <title>Jeotgalibacillus campisalis genome sequencing.</title>
        <authorList>
            <person name="Goh K.M."/>
            <person name="Chan K.-G."/>
            <person name="Yaakop A.S."/>
            <person name="Ee R."/>
            <person name="Gan H.M."/>
            <person name="Chan C.S."/>
        </authorList>
    </citation>
    <scope>NUCLEOTIDE SEQUENCE [LARGE SCALE GENOMIC DNA]</scope>
    <source>
        <strain evidence="2 3">SF-57</strain>
    </source>
</reference>
<accession>A0A0C2VGX6</accession>
<evidence type="ECO:0000313" key="3">
    <source>
        <dbReference type="Proteomes" id="UP000031972"/>
    </source>
</evidence>
<keyword evidence="1" id="KW-1133">Transmembrane helix</keyword>
<comment type="caution">
    <text evidence="2">The sequence shown here is derived from an EMBL/GenBank/DDBJ whole genome shotgun (WGS) entry which is preliminary data.</text>
</comment>
<gene>
    <name evidence="2" type="ORF">KR50_22940</name>
</gene>
<dbReference type="InterPro" id="IPR002798">
    <property type="entry name" value="SpoIIM-like"/>
</dbReference>
<feature type="transmembrane region" description="Helical" evidence="1">
    <location>
        <begin position="138"/>
        <end position="159"/>
    </location>
</feature>
<feature type="transmembrane region" description="Helical" evidence="1">
    <location>
        <begin position="100"/>
        <end position="118"/>
    </location>
</feature>
<dbReference type="AlphaFoldDB" id="A0A0C2VGX6"/>
<dbReference type="Proteomes" id="UP000031972">
    <property type="component" value="Unassembled WGS sequence"/>
</dbReference>
<dbReference type="RefSeq" id="WP_041058088.1">
    <property type="nucleotide sequence ID" value="NZ_JXRR01000014.1"/>
</dbReference>
<evidence type="ECO:0000313" key="2">
    <source>
        <dbReference type="EMBL" id="KIL48127.1"/>
    </source>
</evidence>
<sequence length="212" mass="23790">MKKSIARSMIYHIQQHASLYIFVMALLGGGVVTGALLVNKLPDEQMQALLQPFLAFESGGKLQVLSLLNEQVTGYILVDLALISIIWCTGFMLIGIPAAWLIVFLKGMMFGFTTGLFISEFGWEGLWISFGVVLPHNLLLIPVYVIICVHAIKITLHLWRRVLTRQSFSPTFRTASINYTVLFGCLLVFVIVGGLIEAFVPPYWMKWFHPLA</sequence>
<proteinExistence type="predicted"/>
<dbReference type="Pfam" id="PF01944">
    <property type="entry name" value="SpoIIM"/>
    <property type="match status" value="1"/>
</dbReference>
<feature type="transmembrane region" description="Helical" evidence="1">
    <location>
        <begin position="179"/>
        <end position="200"/>
    </location>
</feature>
<feature type="transmembrane region" description="Helical" evidence="1">
    <location>
        <begin position="72"/>
        <end position="93"/>
    </location>
</feature>
<dbReference type="PIRSF" id="PIRSF038973">
    <property type="entry name" value="SpoIIM"/>
    <property type="match status" value="1"/>
</dbReference>
<keyword evidence="1" id="KW-0812">Transmembrane</keyword>
<feature type="transmembrane region" description="Helical" evidence="1">
    <location>
        <begin position="20"/>
        <end position="38"/>
    </location>
</feature>
<evidence type="ECO:0000256" key="1">
    <source>
        <dbReference type="SAM" id="Phobius"/>
    </source>
</evidence>
<dbReference type="EMBL" id="JXRR01000014">
    <property type="protein sequence ID" value="KIL48127.1"/>
    <property type="molecule type" value="Genomic_DNA"/>
</dbReference>
<keyword evidence="1" id="KW-0472">Membrane</keyword>
<dbReference type="NCBIfam" id="TIGR02831">
    <property type="entry name" value="spo_II_M"/>
    <property type="match status" value="1"/>
</dbReference>
<dbReference type="PATRIC" id="fig|220754.4.peg.2309"/>
<protein>
    <recommendedName>
        <fullName evidence="4">Stage II sporulation protein M</fullName>
    </recommendedName>
</protein>
<keyword evidence="3" id="KW-1185">Reference proteome</keyword>
<name>A0A0C2VGX6_9BACL</name>